<evidence type="ECO:0000256" key="2">
    <source>
        <dbReference type="ARBA" id="ARBA00022908"/>
    </source>
</evidence>
<dbReference type="AlphaFoldDB" id="A0A2U8GKV4"/>
<dbReference type="InterPro" id="IPR050090">
    <property type="entry name" value="Tyrosine_recombinase_XerCD"/>
</dbReference>
<dbReference type="EMBL" id="CP022187">
    <property type="protein sequence ID" value="AWI74199.1"/>
    <property type="molecule type" value="Genomic_DNA"/>
</dbReference>
<dbReference type="InterPro" id="IPR046668">
    <property type="entry name" value="DUF6538"/>
</dbReference>
<evidence type="ECO:0000256" key="1">
    <source>
        <dbReference type="ARBA" id="ARBA00008857"/>
    </source>
</evidence>
<keyword evidence="8" id="KW-1185">Reference proteome</keyword>
<dbReference type="Proteomes" id="UP000244930">
    <property type="component" value="Chromosome"/>
</dbReference>
<dbReference type="RefSeq" id="WP_108947907.1">
    <property type="nucleotide sequence ID" value="NZ_CP022187.1"/>
</dbReference>
<dbReference type="Gene3D" id="1.10.150.130">
    <property type="match status" value="1"/>
</dbReference>
<reference evidence="7 8" key="1">
    <citation type="submission" date="2017-06" db="EMBL/GenBank/DDBJ databases">
        <title>Azoarcus.</title>
        <authorList>
            <person name="Woo J.-H."/>
            <person name="Kim H.-S."/>
        </authorList>
    </citation>
    <scope>NUCLEOTIDE SEQUENCE [LARGE SCALE GENOMIC DNA]</scope>
    <source>
        <strain evidence="7 8">TSPY31</strain>
    </source>
</reference>
<dbReference type="SUPFAM" id="SSF56349">
    <property type="entry name" value="DNA breaking-rejoining enzymes"/>
    <property type="match status" value="1"/>
</dbReference>
<dbReference type="GO" id="GO:0003677">
    <property type="term" value="F:DNA binding"/>
    <property type="evidence" value="ECO:0007669"/>
    <property type="project" value="UniProtKB-KW"/>
</dbReference>
<dbReference type="CDD" id="cd01184">
    <property type="entry name" value="INT_C_like_1"/>
    <property type="match status" value="1"/>
</dbReference>
<dbReference type="PANTHER" id="PTHR30349">
    <property type="entry name" value="PHAGE INTEGRASE-RELATED"/>
    <property type="match status" value="1"/>
</dbReference>
<protein>
    <recommendedName>
        <fullName evidence="6">Tyr recombinase domain-containing protein</fullName>
    </recommendedName>
</protein>
<dbReference type="GO" id="GO:0006310">
    <property type="term" value="P:DNA recombination"/>
    <property type="evidence" value="ECO:0007669"/>
    <property type="project" value="UniProtKB-KW"/>
</dbReference>
<evidence type="ECO:0000256" key="4">
    <source>
        <dbReference type="ARBA" id="ARBA00023172"/>
    </source>
</evidence>
<evidence type="ECO:0000313" key="8">
    <source>
        <dbReference type="Proteomes" id="UP000244930"/>
    </source>
</evidence>
<keyword evidence="4" id="KW-0233">DNA recombination</keyword>
<gene>
    <name evidence="7" type="ORF">CEW83_02325</name>
</gene>
<accession>A0A2U8GKV4</accession>
<evidence type="ECO:0000313" key="7">
    <source>
        <dbReference type="EMBL" id="AWI74199.1"/>
    </source>
</evidence>
<dbReference type="Pfam" id="PF20172">
    <property type="entry name" value="DUF6538"/>
    <property type="match status" value="1"/>
</dbReference>
<dbReference type="InterPro" id="IPR011010">
    <property type="entry name" value="DNA_brk_join_enz"/>
</dbReference>
<evidence type="ECO:0000256" key="3">
    <source>
        <dbReference type="ARBA" id="ARBA00023125"/>
    </source>
</evidence>
<dbReference type="InterPro" id="IPR002104">
    <property type="entry name" value="Integrase_catalytic"/>
</dbReference>
<evidence type="ECO:0000259" key="6">
    <source>
        <dbReference type="PROSITE" id="PS51898"/>
    </source>
</evidence>
<dbReference type="Gene3D" id="1.10.443.10">
    <property type="entry name" value="Intergrase catalytic core"/>
    <property type="match status" value="1"/>
</dbReference>
<dbReference type="InterPro" id="IPR010998">
    <property type="entry name" value="Integrase_recombinase_N"/>
</dbReference>
<keyword evidence="2" id="KW-0229">DNA integration</keyword>
<dbReference type="PROSITE" id="PS51898">
    <property type="entry name" value="TYR_RECOMBINASE"/>
    <property type="match status" value="1"/>
</dbReference>
<name>A0A2U8GKV4_9RHOO</name>
<feature type="domain" description="Tyr recombinase" evidence="6">
    <location>
        <begin position="215"/>
        <end position="418"/>
    </location>
</feature>
<proteinExistence type="inferred from homology"/>
<keyword evidence="3" id="KW-0238">DNA-binding</keyword>
<dbReference type="KEGG" id="acom:CEW83_02325"/>
<sequence length="435" mass="48243">MSYLTFHHGSYYFQLRVPKPLVEHHGPLIRTNLQTVDERFAKIVALKLAGDWLSRFEADLAGLASSEVEAIGSSLASQHVDISTTRNDNDVSIGSIPSPLPRRKPPASAANTVSDDSLLVGWKRIDPDRASTTVREMRAAIRFFRAQCKLPWSEVARADIASFRDQQLKKGLARKTVAKRVGMISTLLQTGFDAGVLPSNVARGLKIPKADIPTIVRRIFTANELTRLFDLPAYRTGVRPAGAGGEACIWIPMIALASGLRLEEIAQLRTIDILNDPEHGVLIRVTDEDPEQRVKTEGSKRIVPAHAQLIQSGFVDYISDVRAARQKWLFPALDPDHDGRRGANFGKWFMRQLRSRGGVNVQDPRLVFHSFRHTFKTLCRAAEITKDVHDALTGHVSGSVSRTYGEMPIAPLVRAVERIKLPVNLPRIVGGVRND</sequence>
<dbReference type="Pfam" id="PF00589">
    <property type="entry name" value="Phage_integrase"/>
    <property type="match status" value="1"/>
</dbReference>
<comment type="similarity">
    <text evidence="1">Belongs to the 'phage' integrase family.</text>
</comment>
<organism evidence="7 8">
    <name type="scientific">Parazoarcus communis</name>
    <dbReference type="NCBI Taxonomy" id="41977"/>
    <lineage>
        <taxon>Bacteria</taxon>
        <taxon>Pseudomonadati</taxon>
        <taxon>Pseudomonadota</taxon>
        <taxon>Betaproteobacteria</taxon>
        <taxon>Rhodocyclales</taxon>
        <taxon>Zoogloeaceae</taxon>
        <taxon>Parazoarcus</taxon>
    </lineage>
</organism>
<evidence type="ECO:0000256" key="5">
    <source>
        <dbReference type="SAM" id="MobiDB-lite"/>
    </source>
</evidence>
<dbReference type="PANTHER" id="PTHR30349:SF64">
    <property type="entry name" value="PROPHAGE INTEGRASE INTD-RELATED"/>
    <property type="match status" value="1"/>
</dbReference>
<dbReference type="GO" id="GO:0015074">
    <property type="term" value="P:DNA integration"/>
    <property type="evidence" value="ECO:0007669"/>
    <property type="project" value="UniProtKB-KW"/>
</dbReference>
<feature type="region of interest" description="Disordered" evidence="5">
    <location>
        <begin position="86"/>
        <end position="111"/>
    </location>
</feature>
<dbReference type="InterPro" id="IPR013762">
    <property type="entry name" value="Integrase-like_cat_sf"/>
</dbReference>